<feature type="compositionally biased region" description="Polar residues" evidence="1">
    <location>
        <begin position="373"/>
        <end position="392"/>
    </location>
</feature>
<sequence>MGLLLATTRPALGQFPFPIPKPSIPIPQLPSSIPQIPIPDLTKLLEGEAPVSTSFSDTKSKTSLSLQFDSKKFRPLTELPRSSKGGFLLRPGLFELFVQSYCLKAGTHGPSKGNGYLYAALKGSKAGIVRKILQNSARYPEIKQEDIQMLLWAITARTKISDTRPEIQQVAVKLLTSDEIFKLNGGTLGLIPKQAFVQATAHLPPVVQQVLQAEARIREMLTSTAGTTYQQLEQIAVLVGEPKKDGPTISPEQWSLHPQGFYVRYLPTGYNKTLIQLYVPDNFKVKAANKNQPDKTLLIAQNNDAGYNPAGDVAVPGDTGRQRLGMSGRPADGGTPPSGSSGQPSEAPSGSSSGQPSGAPSGSSSGQPGEAPTQQPSSTTPRNGNTLNQIPGSPSKREIFCNPSVRAALDRDWQATRKDNLERGRWVVWNSATGQFTTTNVIVGSPGAAVALGNTPSDVNGSYVVGVYHTHPPVNDEPGSVAVLGPSPFNDIVHADRRQIPSLVRDFSDESKTRVIDYLYGPNHRGEAQPGDTAKTNVIRQSLNSCSD</sequence>
<gene>
    <name evidence="2" type="ORF">DSM106972_063250</name>
</gene>
<feature type="region of interest" description="Disordered" evidence="1">
    <location>
        <begin position="302"/>
        <end position="398"/>
    </location>
</feature>
<reference evidence="2" key="1">
    <citation type="submission" date="2018-12" db="EMBL/GenBank/DDBJ databases">
        <authorList>
            <person name="Will S."/>
            <person name="Neumann-Schaal M."/>
            <person name="Henke P."/>
        </authorList>
    </citation>
    <scope>NUCLEOTIDE SEQUENCE</scope>
    <source>
        <strain evidence="2">PCC 7102</strain>
    </source>
</reference>
<comment type="caution">
    <text evidence="2">The sequence shown here is derived from an EMBL/GenBank/DDBJ whole genome shotgun (WGS) entry which is preliminary data.</text>
</comment>
<organism evidence="2 3">
    <name type="scientific">Dulcicalothrix desertica PCC 7102</name>
    <dbReference type="NCBI Taxonomy" id="232991"/>
    <lineage>
        <taxon>Bacteria</taxon>
        <taxon>Bacillati</taxon>
        <taxon>Cyanobacteriota</taxon>
        <taxon>Cyanophyceae</taxon>
        <taxon>Nostocales</taxon>
        <taxon>Calotrichaceae</taxon>
        <taxon>Dulcicalothrix</taxon>
    </lineage>
</organism>
<dbReference type="EMBL" id="RSCL01000017">
    <property type="protein sequence ID" value="RUT02250.1"/>
    <property type="molecule type" value="Genomic_DNA"/>
</dbReference>
<evidence type="ECO:0000313" key="2">
    <source>
        <dbReference type="EMBL" id="RUT02250.1"/>
    </source>
</evidence>
<dbReference type="AlphaFoldDB" id="A0A3S1AJR7"/>
<dbReference type="Proteomes" id="UP000271624">
    <property type="component" value="Unassembled WGS sequence"/>
</dbReference>
<name>A0A3S1AJR7_9CYAN</name>
<evidence type="ECO:0008006" key="4">
    <source>
        <dbReference type="Google" id="ProtNLM"/>
    </source>
</evidence>
<evidence type="ECO:0000313" key="3">
    <source>
        <dbReference type="Proteomes" id="UP000271624"/>
    </source>
</evidence>
<keyword evidence="3" id="KW-1185">Reference proteome</keyword>
<protein>
    <recommendedName>
        <fullName evidence="4">DUF4329 domain-containing protein</fullName>
    </recommendedName>
</protein>
<accession>A0A3S1AJR7</accession>
<reference evidence="2" key="2">
    <citation type="journal article" date="2019" name="Genome Biol. Evol.">
        <title>Day and night: Metabolic profiles and evolutionary relationships of six axenic non-marine cyanobacteria.</title>
        <authorList>
            <person name="Will S.E."/>
            <person name="Henke P."/>
            <person name="Boedeker C."/>
            <person name="Huang S."/>
            <person name="Brinkmann H."/>
            <person name="Rohde M."/>
            <person name="Jarek M."/>
            <person name="Friedl T."/>
            <person name="Seufert S."/>
            <person name="Schumacher M."/>
            <person name="Overmann J."/>
            <person name="Neumann-Schaal M."/>
            <person name="Petersen J."/>
        </authorList>
    </citation>
    <scope>NUCLEOTIDE SEQUENCE [LARGE SCALE GENOMIC DNA]</scope>
    <source>
        <strain evidence="2">PCC 7102</strain>
    </source>
</reference>
<feature type="compositionally biased region" description="Low complexity" evidence="1">
    <location>
        <begin position="337"/>
        <end position="372"/>
    </location>
</feature>
<evidence type="ECO:0000256" key="1">
    <source>
        <dbReference type="SAM" id="MobiDB-lite"/>
    </source>
</evidence>
<proteinExistence type="predicted"/>